<evidence type="ECO:0000256" key="1">
    <source>
        <dbReference type="ARBA" id="ARBA00000085"/>
    </source>
</evidence>
<dbReference type="EC" id="2.7.13.3" evidence="2"/>
<feature type="compositionally biased region" description="Pro residues" evidence="6">
    <location>
        <begin position="204"/>
        <end position="218"/>
    </location>
</feature>
<feature type="compositionally biased region" description="Low complexity" evidence="6">
    <location>
        <begin position="219"/>
        <end position="236"/>
    </location>
</feature>
<dbReference type="AlphaFoldDB" id="A0A8I1D6N8"/>
<keyword evidence="5" id="KW-0418">Kinase</keyword>
<dbReference type="RefSeq" id="WP_166812923.1">
    <property type="nucleotide sequence ID" value="NZ_JAECSB010000037.1"/>
</dbReference>
<dbReference type="GO" id="GO:0000160">
    <property type="term" value="P:phosphorelay signal transduction system"/>
    <property type="evidence" value="ECO:0007669"/>
    <property type="project" value="TreeGrafter"/>
</dbReference>
<dbReference type="Proteomes" id="UP000627573">
    <property type="component" value="Unassembled WGS sequence"/>
</dbReference>
<evidence type="ECO:0000256" key="2">
    <source>
        <dbReference type="ARBA" id="ARBA00012438"/>
    </source>
</evidence>
<dbReference type="PANTHER" id="PTHR45436:SF5">
    <property type="entry name" value="SENSOR HISTIDINE KINASE TRCS"/>
    <property type="match status" value="1"/>
</dbReference>
<evidence type="ECO:0000256" key="5">
    <source>
        <dbReference type="ARBA" id="ARBA00022777"/>
    </source>
</evidence>
<dbReference type="PANTHER" id="PTHR45436">
    <property type="entry name" value="SENSOR HISTIDINE KINASE YKOH"/>
    <property type="match status" value="1"/>
</dbReference>
<name>A0A8I1D6N8_RHOER</name>
<evidence type="ECO:0000313" key="8">
    <source>
        <dbReference type="EMBL" id="MBH5143447.1"/>
    </source>
</evidence>
<dbReference type="GO" id="GO:0005886">
    <property type="term" value="C:plasma membrane"/>
    <property type="evidence" value="ECO:0007669"/>
    <property type="project" value="TreeGrafter"/>
</dbReference>
<evidence type="ECO:0000256" key="3">
    <source>
        <dbReference type="ARBA" id="ARBA00022553"/>
    </source>
</evidence>
<dbReference type="InterPro" id="IPR050428">
    <property type="entry name" value="TCS_sensor_his_kinase"/>
</dbReference>
<reference evidence="8 9" key="1">
    <citation type="submission" date="2020-12" db="EMBL/GenBank/DDBJ databases">
        <title>Draft genome sequence of furan degrading bacterial strain FUR100.</title>
        <authorList>
            <person name="Woiski C."/>
        </authorList>
    </citation>
    <scope>NUCLEOTIDE SEQUENCE [LARGE SCALE GENOMIC DNA]</scope>
    <source>
        <strain evidence="8 9">FUR100</strain>
    </source>
</reference>
<gene>
    <name evidence="8" type="ORF">I3517_12535</name>
</gene>
<dbReference type="EMBL" id="JAECSB010000037">
    <property type="protein sequence ID" value="MBH5143447.1"/>
    <property type="molecule type" value="Genomic_DNA"/>
</dbReference>
<protein>
    <recommendedName>
        <fullName evidence="2">histidine kinase</fullName>
        <ecNumber evidence="2">2.7.13.3</ecNumber>
    </recommendedName>
</protein>
<evidence type="ECO:0000313" key="9">
    <source>
        <dbReference type="Proteomes" id="UP000627573"/>
    </source>
</evidence>
<feature type="domain" description="Histidine kinase/HSP90-like ATPase" evidence="7">
    <location>
        <begin position="56"/>
        <end position="171"/>
    </location>
</feature>
<keyword evidence="3" id="KW-0597">Phosphoprotein</keyword>
<proteinExistence type="predicted"/>
<sequence length="386" mass="40589">MRRNGENLLILAGDHDRRTRQAPIGFGDIVRAAISEVESYQRVQVRPAPSGALTGSVAVDLVHILAELVDNALRFSPPESTVMIGFARTIEGGTVISVVDHGIGISRDDVSAINTRLATRADATADTTRHMGLFVVGQLAARHRVTVQLTATTPVARNGDVTATVDIPGQLLVSPAEIERRRPAAPAATLFALASPRDEHPPTASLPPPPVPPVPSPALPVRVRPVQSNLSGASESGDGESAEPARGSGPDSETVSTASSPRHLRTSAYTPPVPAAVTDDEGVTTPIFFGMVSEWLTDPATPRSRPGPEWVSPADAGWSAARHAAHAPVENRTESGLPQRVPGDRIVPGGLDGVGAARRRDPDAIRENLTRHLAGVRNGRSTSRPT</sequence>
<dbReference type="InterPro" id="IPR003594">
    <property type="entry name" value="HATPase_dom"/>
</dbReference>
<organism evidence="8 9">
    <name type="scientific">Rhodococcus erythropolis</name>
    <name type="common">Arthrobacter picolinophilus</name>
    <dbReference type="NCBI Taxonomy" id="1833"/>
    <lineage>
        <taxon>Bacteria</taxon>
        <taxon>Bacillati</taxon>
        <taxon>Actinomycetota</taxon>
        <taxon>Actinomycetes</taxon>
        <taxon>Mycobacteriales</taxon>
        <taxon>Nocardiaceae</taxon>
        <taxon>Rhodococcus</taxon>
        <taxon>Rhodococcus erythropolis group</taxon>
    </lineage>
</organism>
<dbReference type="GO" id="GO:0004673">
    <property type="term" value="F:protein histidine kinase activity"/>
    <property type="evidence" value="ECO:0007669"/>
    <property type="project" value="UniProtKB-EC"/>
</dbReference>
<dbReference type="SUPFAM" id="SSF55874">
    <property type="entry name" value="ATPase domain of HSP90 chaperone/DNA topoisomerase II/histidine kinase"/>
    <property type="match status" value="1"/>
</dbReference>
<comment type="caution">
    <text evidence="8">The sequence shown here is derived from an EMBL/GenBank/DDBJ whole genome shotgun (WGS) entry which is preliminary data.</text>
</comment>
<comment type="catalytic activity">
    <reaction evidence="1">
        <text>ATP + protein L-histidine = ADP + protein N-phospho-L-histidine.</text>
        <dbReference type="EC" id="2.7.13.3"/>
    </reaction>
</comment>
<accession>A0A8I1D6N8</accession>
<keyword evidence="9" id="KW-1185">Reference proteome</keyword>
<dbReference type="Pfam" id="PF02518">
    <property type="entry name" value="HATPase_c"/>
    <property type="match status" value="1"/>
</dbReference>
<dbReference type="Gene3D" id="3.30.565.10">
    <property type="entry name" value="Histidine kinase-like ATPase, C-terminal domain"/>
    <property type="match status" value="1"/>
</dbReference>
<keyword evidence="4" id="KW-0808">Transferase</keyword>
<dbReference type="InterPro" id="IPR036890">
    <property type="entry name" value="HATPase_C_sf"/>
</dbReference>
<feature type="region of interest" description="Disordered" evidence="6">
    <location>
        <begin position="197"/>
        <end position="278"/>
    </location>
</feature>
<evidence type="ECO:0000256" key="6">
    <source>
        <dbReference type="SAM" id="MobiDB-lite"/>
    </source>
</evidence>
<evidence type="ECO:0000256" key="4">
    <source>
        <dbReference type="ARBA" id="ARBA00022679"/>
    </source>
</evidence>
<evidence type="ECO:0000259" key="7">
    <source>
        <dbReference type="SMART" id="SM00387"/>
    </source>
</evidence>
<feature type="region of interest" description="Disordered" evidence="6">
    <location>
        <begin position="321"/>
        <end position="386"/>
    </location>
</feature>
<feature type="compositionally biased region" description="Polar residues" evidence="6">
    <location>
        <begin position="251"/>
        <end position="260"/>
    </location>
</feature>
<feature type="compositionally biased region" description="Basic and acidic residues" evidence="6">
    <location>
        <begin position="358"/>
        <end position="370"/>
    </location>
</feature>
<dbReference type="SMART" id="SM00387">
    <property type="entry name" value="HATPase_c"/>
    <property type="match status" value="1"/>
</dbReference>